<dbReference type="SMART" id="SM01152">
    <property type="entry name" value="DUF167"/>
    <property type="match status" value="1"/>
</dbReference>
<dbReference type="HAMAP" id="MF_00634">
    <property type="entry name" value="UPF0235"/>
    <property type="match status" value="1"/>
</dbReference>
<dbReference type="SUPFAM" id="SSF69786">
    <property type="entry name" value="YggU-like"/>
    <property type="match status" value="1"/>
</dbReference>
<gene>
    <name evidence="2" type="ORF">PVIIG_00184</name>
</gene>
<evidence type="ECO:0000313" key="2">
    <source>
        <dbReference type="EMBL" id="KMZ78789.1"/>
    </source>
</evidence>
<dbReference type="Proteomes" id="UP000053562">
    <property type="component" value="Unassembled WGS sequence"/>
</dbReference>
<dbReference type="AlphaFoldDB" id="A0A0J9S7T0"/>
<accession>A0A0J9S7T0</accession>
<comment type="similarity">
    <text evidence="1">Belongs to the UPF0235 family.</text>
</comment>
<sequence>MRCANFMYRLCASFIFFFIIPNGRIKSFTLKRIAPLCMKTRHLQAHPKSMKFLLNNLLRKMPKSVAKETVKAKDATENLPSYIKKKDENFLINLRVKPNAKNTSIYFNSDREVLNINIQEQPINNQSNVAIIGYFSDILDLKKRDISIVSGLKSRDKVLMVSNISLDDLNSKIAENVE</sequence>
<protein>
    <submittedName>
        <fullName evidence="2">Uncharacterized protein</fullName>
    </submittedName>
</protein>
<dbReference type="OrthoDB" id="244097at2759"/>
<dbReference type="Pfam" id="PF02594">
    <property type="entry name" value="DUF167"/>
    <property type="match status" value="1"/>
</dbReference>
<dbReference type="PANTHER" id="PTHR47817:SF2">
    <property type="entry name" value="OS04G0686300 PROTEIN"/>
    <property type="match status" value="1"/>
</dbReference>
<reference evidence="2 3" key="1">
    <citation type="submission" date="2011-08" db="EMBL/GenBank/DDBJ databases">
        <title>The Genome Sequence of Plasmodium vivax India VII.</title>
        <authorList>
            <consortium name="The Broad Institute Genome Sequencing Platform"/>
            <consortium name="The Broad Institute Genome Sequencing Center for Infectious Disease"/>
            <person name="Neafsey D."/>
            <person name="Carlton J."/>
            <person name="Barnwell J."/>
            <person name="Collins W."/>
            <person name="Escalante A."/>
            <person name="Mullikin J."/>
            <person name="Saul A."/>
            <person name="Guigo R."/>
            <person name="Camara F."/>
            <person name="Young S.K."/>
            <person name="Zeng Q."/>
            <person name="Gargeya S."/>
            <person name="Fitzgerald M."/>
            <person name="Haas B."/>
            <person name="Abouelleil A."/>
            <person name="Alvarado L."/>
            <person name="Arachchi H.M."/>
            <person name="Berlin A."/>
            <person name="Brown A."/>
            <person name="Chapman S.B."/>
            <person name="Chen Z."/>
            <person name="Dunbar C."/>
            <person name="Freedman E."/>
            <person name="Gearin G."/>
            <person name="Gellesch M."/>
            <person name="Goldberg J."/>
            <person name="Griggs A."/>
            <person name="Gujja S."/>
            <person name="Heiman D."/>
            <person name="Howarth C."/>
            <person name="Larson L."/>
            <person name="Lui A."/>
            <person name="MacDonald P.J.P."/>
            <person name="Montmayeur A."/>
            <person name="Murphy C."/>
            <person name="Neiman D."/>
            <person name="Pearson M."/>
            <person name="Priest M."/>
            <person name="Roberts A."/>
            <person name="Saif S."/>
            <person name="Shea T."/>
            <person name="Shenoy N."/>
            <person name="Sisk P."/>
            <person name="Stolte C."/>
            <person name="Sykes S."/>
            <person name="Wortman J."/>
            <person name="Nusbaum C."/>
            <person name="Birren B."/>
        </authorList>
    </citation>
    <scope>NUCLEOTIDE SEQUENCE [LARGE SCALE GENOMIC DNA]</scope>
    <source>
        <strain evidence="2 3">India VII</strain>
    </source>
</reference>
<dbReference type="InterPro" id="IPR036591">
    <property type="entry name" value="YggU-like_sf"/>
</dbReference>
<dbReference type="InterPro" id="IPR003746">
    <property type="entry name" value="DUF167"/>
</dbReference>
<evidence type="ECO:0000256" key="1">
    <source>
        <dbReference type="ARBA" id="ARBA00010364"/>
    </source>
</evidence>
<dbReference type="EMBL" id="KQ234361">
    <property type="protein sequence ID" value="KMZ78789.1"/>
    <property type="molecule type" value="Genomic_DNA"/>
</dbReference>
<proteinExistence type="inferred from homology"/>
<evidence type="ECO:0000313" key="3">
    <source>
        <dbReference type="Proteomes" id="UP000053562"/>
    </source>
</evidence>
<organism evidence="2 3">
    <name type="scientific">Plasmodium vivax India VII</name>
    <dbReference type="NCBI Taxonomy" id="1077284"/>
    <lineage>
        <taxon>Eukaryota</taxon>
        <taxon>Sar</taxon>
        <taxon>Alveolata</taxon>
        <taxon>Apicomplexa</taxon>
        <taxon>Aconoidasida</taxon>
        <taxon>Haemosporida</taxon>
        <taxon>Plasmodiidae</taxon>
        <taxon>Plasmodium</taxon>
        <taxon>Plasmodium (Plasmodium)</taxon>
    </lineage>
</organism>
<name>A0A0J9S7T0_PLAVI</name>
<dbReference type="PANTHER" id="PTHR47817">
    <property type="entry name" value="OS04G0686300 PROTEIN"/>
    <property type="match status" value="1"/>
</dbReference>
<dbReference type="Gene3D" id="3.30.1200.10">
    <property type="entry name" value="YggU-like"/>
    <property type="match status" value="1"/>
</dbReference>
<dbReference type="NCBIfam" id="TIGR00251">
    <property type="entry name" value="DUF167 family protein"/>
    <property type="match status" value="1"/>
</dbReference>